<dbReference type="RefSeq" id="XP_014144911.1">
    <property type="nucleotide sequence ID" value="XM_014289436.1"/>
</dbReference>
<evidence type="ECO:0000313" key="2">
    <source>
        <dbReference type="Proteomes" id="UP000054560"/>
    </source>
</evidence>
<protein>
    <submittedName>
        <fullName evidence="1">Uncharacterized protein</fullName>
    </submittedName>
</protein>
<proteinExistence type="predicted"/>
<gene>
    <name evidence="1" type="ORF">SARC_16458</name>
</gene>
<organism evidence="1 2">
    <name type="scientific">Sphaeroforma arctica JP610</name>
    <dbReference type="NCBI Taxonomy" id="667725"/>
    <lineage>
        <taxon>Eukaryota</taxon>
        <taxon>Ichthyosporea</taxon>
        <taxon>Ichthyophonida</taxon>
        <taxon>Sphaeroforma</taxon>
    </lineage>
</organism>
<dbReference type="AlphaFoldDB" id="A0A0L0F307"/>
<reference evidence="1 2" key="1">
    <citation type="submission" date="2011-02" db="EMBL/GenBank/DDBJ databases">
        <title>The Genome Sequence of Sphaeroforma arctica JP610.</title>
        <authorList>
            <consortium name="The Broad Institute Genome Sequencing Platform"/>
            <person name="Russ C."/>
            <person name="Cuomo C."/>
            <person name="Young S.K."/>
            <person name="Zeng Q."/>
            <person name="Gargeya S."/>
            <person name="Alvarado L."/>
            <person name="Berlin A."/>
            <person name="Chapman S.B."/>
            <person name="Chen Z."/>
            <person name="Freedman E."/>
            <person name="Gellesch M."/>
            <person name="Goldberg J."/>
            <person name="Griggs A."/>
            <person name="Gujja S."/>
            <person name="Heilman E."/>
            <person name="Heiman D."/>
            <person name="Howarth C."/>
            <person name="Mehta T."/>
            <person name="Neiman D."/>
            <person name="Pearson M."/>
            <person name="Roberts A."/>
            <person name="Saif S."/>
            <person name="Shea T."/>
            <person name="Shenoy N."/>
            <person name="Sisk P."/>
            <person name="Stolte C."/>
            <person name="Sykes S."/>
            <person name="White J."/>
            <person name="Yandava C."/>
            <person name="Burger G."/>
            <person name="Gray M.W."/>
            <person name="Holland P.W.H."/>
            <person name="King N."/>
            <person name="Lang F.B.F."/>
            <person name="Roger A.J."/>
            <person name="Ruiz-Trillo I."/>
            <person name="Haas B."/>
            <person name="Nusbaum C."/>
            <person name="Birren B."/>
        </authorList>
    </citation>
    <scope>NUCLEOTIDE SEQUENCE [LARGE SCALE GENOMIC DNA]</scope>
    <source>
        <strain evidence="1 2">JP610</strain>
    </source>
</reference>
<name>A0A0L0F307_9EUKA</name>
<feature type="non-terminal residue" evidence="1">
    <location>
        <position position="60"/>
    </location>
</feature>
<sequence>MYLEHEDASMRKEAALTCSKLLIPAHDKLMLGSAQGTDIEKGQGYRQGQGAARRVILPLE</sequence>
<dbReference type="Proteomes" id="UP000054560">
    <property type="component" value="Unassembled WGS sequence"/>
</dbReference>
<evidence type="ECO:0000313" key="1">
    <source>
        <dbReference type="EMBL" id="KNC71009.1"/>
    </source>
</evidence>
<dbReference type="GeneID" id="25916962"/>
<accession>A0A0L0F307</accession>
<keyword evidence="2" id="KW-1185">Reference proteome</keyword>
<dbReference type="EMBL" id="KQ249715">
    <property type="protein sequence ID" value="KNC71009.1"/>
    <property type="molecule type" value="Genomic_DNA"/>
</dbReference>